<evidence type="ECO:0000256" key="2">
    <source>
        <dbReference type="SAM" id="SignalP"/>
    </source>
</evidence>
<reference evidence="4" key="1">
    <citation type="journal article" date="2014" name="Int. J. Syst. Evol. Microbiol.">
        <title>Complete genome of a new Firmicutes species belonging to the dominant human colonic microbiota ('Ruminococcus bicirculans') reveals two chromosomes and a selective capacity to utilize plant glucans.</title>
        <authorList>
            <consortium name="NISC Comparative Sequencing Program"/>
            <person name="Wegmann U."/>
            <person name="Louis P."/>
            <person name="Goesmann A."/>
            <person name="Henrissat B."/>
            <person name="Duncan S.H."/>
            <person name="Flint H.J."/>
        </authorList>
    </citation>
    <scope>NUCLEOTIDE SEQUENCE</scope>
    <source>
        <strain evidence="4">NBRC 110608</strain>
    </source>
</reference>
<dbReference type="EMBL" id="AP027735">
    <property type="protein sequence ID" value="BDZ58644.1"/>
    <property type="molecule type" value="Genomic_DNA"/>
</dbReference>
<dbReference type="RefSeq" id="WP_289230996.1">
    <property type="nucleotide sequence ID" value="NZ_AP027735.1"/>
</dbReference>
<dbReference type="InterPro" id="IPR050570">
    <property type="entry name" value="Cell_wall_metabolism_enzyme"/>
</dbReference>
<feature type="chain" id="PRO_5046767235" description="M23ase beta-sheet core domain-containing protein" evidence="2">
    <location>
        <begin position="18"/>
        <end position="203"/>
    </location>
</feature>
<dbReference type="Pfam" id="PF01551">
    <property type="entry name" value="Peptidase_M23"/>
    <property type="match status" value="1"/>
</dbReference>
<gene>
    <name evidence="4" type="ORF">GCM10025872_23010</name>
</gene>
<evidence type="ECO:0000256" key="1">
    <source>
        <dbReference type="ARBA" id="ARBA00022729"/>
    </source>
</evidence>
<feature type="signal peptide" evidence="2">
    <location>
        <begin position="1"/>
        <end position="17"/>
    </location>
</feature>
<evidence type="ECO:0000259" key="3">
    <source>
        <dbReference type="Pfam" id="PF01551"/>
    </source>
</evidence>
<reference evidence="4" key="2">
    <citation type="submission" date="2023-02" db="EMBL/GenBank/DDBJ databases">
        <authorList>
            <person name="Sun Q."/>
            <person name="Mori K."/>
        </authorList>
    </citation>
    <scope>NUCLEOTIDE SEQUENCE</scope>
    <source>
        <strain evidence="4">NBRC 110608</strain>
    </source>
</reference>
<dbReference type="SUPFAM" id="SSF51261">
    <property type="entry name" value="Duplicated hybrid motif"/>
    <property type="match status" value="1"/>
</dbReference>
<protein>
    <recommendedName>
        <fullName evidence="3">M23ase beta-sheet core domain-containing protein</fullName>
    </recommendedName>
</protein>
<dbReference type="Gene3D" id="2.70.70.10">
    <property type="entry name" value="Glucose Permease (Domain IIA)"/>
    <property type="match status" value="1"/>
</dbReference>
<dbReference type="PANTHER" id="PTHR21666:SF289">
    <property type="entry name" value="L-ALA--D-GLU ENDOPEPTIDASE"/>
    <property type="match status" value="1"/>
</dbReference>
<dbReference type="InterPro" id="IPR016047">
    <property type="entry name" value="M23ase_b-sheet_dom"/>
</dbReference>
<organism evidence="4">
    <name type="scientific">Barrientosiimonas endolithica</name>
    <dbReference type="NCBI Taxonomy" id="1535208"/>
    <lineage>
        <taxon>Bacteria</taxon>
        <taxon>Bacillati</taxon>
        <taxon>Actinomycetota</taxon>
        <taxon>Actinomycetes</taxon>
        <taxon>Micrococcales</taxon>
        <taxon>Dermacoccaceae</taxon>
        <taxon>Barrientosiimonas</taxon>
    </lineage>
</organism>
<name>A0ABM8HCF6_9MICO</name>
<proteinExistence type="predicted"/>
<dbReference type="PANTHER" id="PTHR21666">
    <property type="entry name" value="PEPTIDASE-RELATED"/>
    <property type="match status" value="1"/>
</dbReference>
<dbReference type="CDD" id="cd12797">
    <property type="entry name" value="M23_peptidase"/>
    <property type="match status" value="1"/>
</dbReference>
<evidence type="ECO:0000313" key="4">
    <source>
        <dbReference type="EMBL" id="BDZ58644.1"/>
    </source>
</evidence>
<accession>A0ABM8HCF6</accession>
<dbReference type="InterPro" id="IPR011055">
    <property type="entry name" value="Dup_hybrid_motif"/>
</dbReference>
<feature type="domain" description="M23ase beta-sheet core" evidence="3">
    <location>
        <begin position="92"/>
        <end position="178"/>
    </location>
</feature>
<sequence>MGTFACSVLLTALGACAAAPAPPLALRAAPLTAAAATGAAATGALAPDALAADAPVPGGQDPAPAYGFGWPLQPQPPVARAFEQPPQPWAAGHRGVDLTGAAAQPVLAAGPGRVTFSGVIAGRGVVTVEHANGWRTTYEPLETRVGQGAQVERGDRIGTLTAASSHCSPAACLHWGLVVAPDDYRDPLTLLQIQRVVLLPLDG</sequence>
<keyword evidence="1 2" id="KW-0732">Signal</keyword>